<sequence>MSTTANVLATPMQFSQYSFTFAADEKTFPIPAYWLQLSGLLKDYVEAGAFFDATNDIPLPQFTYAQMKLIDDVLDHIRITYIKKDVVLASDYQMLETLEFRNDSHCHAVQLATPADLRGALNLSNFLQIALAKKYFINYFANEVIALDQDVKGISILLGVEDALTPEFVTTEGLGPDSKMFKTFPNAYNAIYGNNQ</sequence>
<dbReference type="AlphaFoldDB" id="A0A7E4VJI2"/>
<evidence type="ECO:0000313" key="1">
    <source>
        <dbReference type="Proteomes" id="UP000492821"/>
    </source>
</evidence>
<keyword evidence="1" id="KW-1185">Reference proteome</keyword>
<name>A0A7E4VJI2_PANRE</name>
<accession>A0A7E4VJI2</accession>
<evidence type="ECO:0000313" key="2">
    <source>
        <dbReference type="WBParaSite" id="Pan_g21968.t1"/>
    </source>
</evidence>
<reference evidence="1" key="1">
    <citation type="journal article" date="2013" name="Genetics">
        <title>The draft genome and transcriptome of Panagrellus redivivus are shaped by the harsh demands of a free-living lifestyle.</title>
        <authorList>
            <person name="Srinivasan J."/>
            <person name="Dillman A.R."/>
            <person name="Macchietto M.G."/>
            <person name="Heikkinen L."/>
            <person name="Lakso M."/>
            <person name="Fracchia K.M."/>
            <person name="Antoshechkin I."/>
            <person name="Mortazavi A."/>
            <person name="Wong G."/>
            <person name="Sternberg P.W."/>
        </authorList>
    </citation>
    <scope>NUCLEOTIDE SEQUENCE [LARGE SCALE GENOMIC DNA]</scope>
    <source>
        <strain evidence="1">MT8872</strain>
    </source>
</reference>
<organism evidence="1 2">
    <name type="scientific">Panagrellus redivivus</name>
    <name type="common">Microworm</name>
    <dbReference type="NCBI Taxonomy" id="6233"/>
    <lineage>
        <taxon>Eukaryota</taxon>
        <taxon>Metazoa</taxon>
        <taxon>Ecdysozoa</taxon>
        <taxon>Nematoda</taxon>
        <taxon>Chromadorea</taxon>
        <taxon>Rhabditida</taxon>
        <taxon>Tylenchina</taxon>
        <taxon>Panagrolaimomorpha</taxon>
        <taxon>Panagrolaimoidea</taxon>
        <taxon>Panagrolaimidae</taxon>
        <taxon>Panagrellus</taxon>
    </lineage>
</organism>
<reference evidence="2" key="2">
    <citation type="submission" date="2020-10" db="UniProtKB">
        <authorList>
            <consortium name="WormBaseParasite"/>
        </authorList>
    </citation>
    <scope>IDENTIFICATION</scope>
</reference>
<proteinExistence type="predicted"/>
<dbReference type="WBParaSite" id="Pan_g21968.t1">
    <property type="protein sequence ID" value="Pan_g21968.t1"/>
    <property type="gene ID" value="Pan_g21968"/>
</dbReference>
<dbReference type="Proteomes" id="UP000492821">
    <property type="component" value="Unassembled WGS sequence"/>
</dbReference>
<protein>
    <submittedName>
        <fullName evidence="2">Structural protein</fullName>
    </submittedName>
</protein>